<evidence type="ECO:0000313" key="3">
    <source>
        <dbReference type="EMBL" id="CAF4432998.1"/>
    </source>
</evidence>
<dbReference type="Pfam" id="PF13517">
    <property type="entry name" value="FG-GAP_3"/>
    <property type="match status" value="1"/>
</dbReference>
<dbReference type="EMBL" id="CAJOBQ010000909">
    <property type="protein sequence ID" value="CAF4432998.1"/>
    <property type="molecule type" value="Genomic_DNA"/>
</dbReference>
<reference evidence="4" key="1">
    <citation type="submission" date="2021-02" db="EMBL/GenBank/DDBJ databases">
        <authorList>
            <person name="Nowell W R."/>
        </authorList>
    </citation>
    <scope>NUCLEOTIDE SEQUENCE</scope>
</reference>
<dbReference type="EMBL" id="CAJOBO010000768">
    <property type="protein sequence ID" value="CAF4286505.1"/>
    <property type="molecule type" value="Genomic_DNA"/>
</dbReference>
<gene>
    <name evidence="2" type="ORF">HFQ381_LOCUS12627</name>
    <name evidence="4" type="ORF">QYT958_LOCUS10553</name>
    <name evidence="3" type="ORF">TSG867_LOCUS15506</name>
</gene>
<dbReference type="Proteomes" id="UP000663851">
    <property type="component" value="Unassembled WGS sequence"/>
</dbReference>
<dbReference type="InterPro" id="IPR013517">
    <property type="entry name" value="FG-GAP"/>
</dbReference>
<dbReference type="EMBL" id="CAJOBR010001182">
    <property type="protein sequence ID" value="CAF4585563.1"/>
    <property type="molecule type" value="Genomic_DNA"/>
</dbReference>
<proteinExistence type="predicted"/>
<keyword evidence="1" id="KW-0732">Signal</keyword>
<evidence type="ECO:0008006" key="6">
    <source>
        <dbReference type="Google" id="ProtNLM"/>
    </source>
</evidence>
<dbReference type="Proteomes" id="UP000663848">
    <property type="component" value="Unassembled WGS sequence"/>
</dbReference>
<evidence type="ECO:0000313" key="4">
    <source>
        <dbReference type="EMBL" id="CAF4585563.1"/>
    </source>
</evidence>
<dbReference type="PANTHER" id="PTHR46580">
    <property type="entry name" value="SENSOR KINASE-RELATED"/>
    <property type="match status" value="1"/>
</dbReference>
<dbReference type="Gene3D" id="2.30.30.100">
    <property type="match status" value="2"/>
</dbReference>
<sequence length="202" mass="22003">MKNYICIRLGNDKSYPIHVAVGDINNDNKVDIVTANTSANNIGVFMGFGYRIFSSMTPYTTGNQSLPIYVVLANFNHDPYLDVVVASTSSDTVGIFLGYGDGTFASITTDSTGISSQTQVIAISDFNNDNRSDIVVANYGSNGIRIFVGHENKIFLKYQSCSTGYGSRPRSAAVRYFNHNDWIDLAAANSGYDNVDIIVQTC</sequence>
<name>A0A821BC14_9BILA</name>
<evidence type="ECO:0000256" key="1">
    <source>
        <dbReference type="ARBA" id="ARBA00022729"/>
    </source>
</evidence>
<accession>A0A821BC14</accession>
<organism evidence="4 5">
    <name type="scientific">Rotaria socialis</name>
    <dbReference type="NCBI Taxonomy" id="392032"/>
    <lineage>
        <taxon>Eukaryota</taxon>
        <taxon>Metazoa</taxon>
        <taxon>Spiralia</taxon>
        <taxon>Gnathifera</taxon>
        <taxon>Rotifera</taxon>
        <taxon>Eurotatoria</taxon>
        <taxon>Bdelloidea</taxon>
        <taxon>Philodinida</taxon>
        <taxon>Philodinidae</taxon>
        <taxon>Rotaria</taxon>
    </lineage>
</organism>
<dbReference type="Proteomes" id="UP000663862">
    <property type="component" value="Unassembled WGS sequence"/>
</dbReference>
<evidence type="ECO:0000313" key="5">
    <source>
        <dbReference type="Proteomes" id="UP000663848"/>
    </source>
</evidence>
<dbReference type="PANTHER" id="PTHR46580:SF4">
    <property type="entry name" value="ATP_GTP-BINDING PROTEIN"/>
    <property type="match status" value="1"/>
</dbReference>
<comment type="caution">
    <text evidence="4">The sequence shown here is derived from an EMBL/GenBank/DDBJ whole genome shotgun (WGS) entry which is preliminary data.</text>
</comment>
<dbReference type="AlphaFoldDB" id="A0A821BC14"/>
<dbReference type="InterPro" id="IPR028994">
    <property type="entry name" value="Integrin_alpha_N"/>
</dbReference>
<dbReference type="SUPFAM" id="SSF69318">
    <property type="entry name" value="Integrin alpha N-terminal domain"/>
    <property type="match status" value="1"/>
</dbReference>
<protein>
    <recommendedName>
        <fullName evidence="6">VCBS repeat-containing protein</fullName>
    </recommendedName>
</protein>
<evidence type="ECO:0000313" key="2">
    <source>
        <dbReference type="EMBL" id="CAF4286505.1"/>
    </source>
</evidence>